<dbReference type="PRINTS" id="PR00364">
    <property type="entry name" value="DISEASERSIST"/>
</dbReference>
<keyword evidence="2" id="KW-0805">Transcription regulation</keyword>
<evidence type="ECO:0000256" key="4">
    <source>
        <dbReference type="ARBA" id="ARBA00023163"/>
    </source>
</evidence>
<dbReference type="Gene3D" id="1.10.10.10">
    <property type="entry name" value="Winged helix-like DNA-binding domain superfamily/Winged helix DNA-binding domain"/>
    <property type="match status" value="1"/>
</dbReference>
<gene>
    <name evidence="7" type="ORF">GCM10017790_12120</name>
</gene>
<evidence type="ECO:0000256" key="3">
    <source>
        <dbReference type="ARBA" id="ARBA00023125"/>
    </source>
</evidence>
<dbReference type="SMART" id="SM00862">
    <property type="entry name" value="Trans_reg_C"/>
    <property type="match status" value="1"/>
</dbReference>
<dbReference type="InterPro" id="IPR016032">
    <property type="entry name" value="Sig_transdc_resp-reg_C-effctor"/>
</dbReference>
<protein>
    <recommendedName>
        <fullName evidence="6">OmpR/PhoB-type domain-containing protein</fullName>
    </recommendedName>
</protein>
<evidence type="ECO:0000259" key="6">
    <source>
        <dbReference type="PROSITE" id="PS51755"/>
    </source>
</evidence>
<organism evidence="7 8">
    <name type="scientific">Amycolatopsis oliviviridis</name>
    <dbReference type="NCBI Taxonomy" id="1471590"/>
    <lineage>
        <taxon>Bacteria</taxon>
        <taxon>Bacillati</taxon>
        <taxon>Actinomycetota</taxon>
        <taxon>Actinomycetes</taxon>
        <taxon>Pseudonocardiales</taxon>
        <taxon>Pseudonocardiaceae</taxon>
        <taxon>Amycolatopsis</taxon>
    </lineage>
</organism>
<dbReference type="Pfam" id="PF03704">
    <property type="entry name" value="BTAD"/>
    <property type="match status" value="1"/>
</dbReference>
<dbReference type="SUPFAM" id="SSF52540">
    <property type="entry name" value="P-loop containing nucleoside triphosphate hydrolases"/>
    <property type="match status" value="1"/>
</dbReference>
<accession>A0ABQ3L6H1</accession>
<dbReference type="SMART" id="SM01043">
    <property type="entry name" value="BTAD"/>
    <property type="match status" value="1"/>
</dbReference>
<dbReference type="SUPFAM" id="SSF46894">
    <property type="entry name" value="C-terminal effector domain of the bipartite response regulators"/>
    <property type="match status" value="1"/>
</dbReference>
<dbReference type="SMART" id="SM00028">
    <property type="entry name" value="TPR"/>
    <property type="match status" value="5"/>
</dbReference>
<keyword evidence="8" id="KW-1185">Reference proteome</keyword>
<dbReference type="SUPFAM" id="SSF48452">
    <property type="entry name" value="TPR-like"/>
    <property type="match status" value="2"/>
</dbReference>
<dbReference type="InterPro" id="IPR001867">
    <property type="entry name" value="OmpR/PhoB-type_DNA-bd"/>
</dbReference>
<name>A0ABQ3L6H1_9PSEU</name>
<dbReference type="InterPro" id="IPR005158">
    <property type="entry name" value="BTAD"/>
</dbReference>
<keyword evidence="4" id="KW-0804">Transcription</keyword>
<dbReference type="Proteomes" id="UP000635387">
    <property type="component" value="Unassembled WGS sequence"/>
</dbReference>
<comment type="caution">
    <text evidence="7">The sequence shown here is derived from an EMBL/GenBank/DDBJ whole genome shotgun (WGS) entry which is preliminary data.</text>
</comment>
<dbReference type="PROSITE" id="PS51755">
    <property type="entry name" value="OMPR_PHOB"/>
    <property type="match status" value="1"/>
</dbReference>
<dbReference type="PANTHER" id="PTHR35807">
    <property type="entry name" value="TRANSCRIPTIONAL REGULATOR REDD-RELATED"/>
    <property type="match status" value="1"/>
</dbReference>
<dbReference type="Gene3D" id="3.40.50.300">
    <property type="entry name" value="P-loop containing nucleotide triphosphate hydrolases"/>
    <property type="match status" value="1"/>
</dbReference>
<evidence type="ECO:0000256" key="5">
    <source>
        <dbReference type="PROSITE-ProRule" id="PRU01091"/>
    </source>
</evidence>
<dbReference type="InterPro" id="IPR027417">
    <property type="entry name" value="P-loop_NTPase"/>
</dbReference>
<dbReference type="Gene3D" id="1.25.40.10">
    <property type="entry name" value="Tetratricopeptide repeat domain"/>
    <property type="match status" value="3"/>
</dbReference>
<dbReference type="InterPro" id="IPR019734">
    <property type="entry name" value="TPR_rpt"/>
</dbReference>
<dbReference type="PANTHER" id="PTHR35807:SF1">
    <property type="entry name" value="TRANSCRIPTIONAL REGULATOR REDD"/>
    <property type="match status" value="1"/>
</dbReference>
<comment type="similarity">
    <text evidence="1">Belongs to the AfsR/DnrI/RedD regulatory family.</text>
</comment>
<dbReference type="EMBL" id="BNAY01000001">
    <property type="protein sequence ID" value="GHH06573.1"/>
    <property type="molecule type" value="Genomic_DNA"/>
</dbReference>
<proteinExistence type="inferred from homology"/>
<dbReference type="Pfam" id="PF13424">
    <property type="entry name" value="TPR_12"/>
    <property type="match status" value="1"/>
</dbReference>
<reference evidence="8" key="1">
    <citation type="journal article" date="2019" name="Int. J. Syst. Evol. Microbiol.">
        <title>The Global Catalogue of Microorganisms (GCM) 10K type strain sequencing project: providing services to taxonomists for standard genome sequencing and annotation.</title>
        <authorList>
            <consortium name="The Broad Institute Genomics Platform"/>
            <consortium name="The Broad Institute Genome Sequencing Center for Infectious Disease"/>
            <person name="Wu L."/>
            <person name="Ma J."/>
        </authorList>
    </citation>
    <scope>NUCLEOTIDE SEQUENCE [LARGE SCALE GENOMIC DNA]</scope>
    <source>
        <strain evidence="8">CGMCC 4.7683</strain>
    </source>
</reference>
<sequence>MVMVVQVGLLGEVTVHVDGQAVELGPARQRCVLAALAVDAPRLVPVDSLVERVWGARTPRRGRETLHSYISRLRQALSGVGALEVVSRSGGYALLSAQPGQVVDLHQFHELRGRARADDAQAAALLTEALALWRGEALTGLTGDWVETERERLRRERWNTECDLTDRLLDSTGDEDLVARLSARVTAQPLDERVAGQYLLALHRAGQSADALAYYQRLRQRLVRELGTDPGAPLQELHQRILTADPALAAAPATAPSVPSVVPRQLPAPPTPFVGRGEELDRLDAILRQAGEATLAIGALSGAGGFGKTWLALHWAHRHAGEFPDGQLFVDLRGFSPDEQPMPPAVAVRGFLDALGVDASRLPADTHAQAALFRSLVADKRMLVILDNAADADQAGPLLPGGAECAVIVTSRNQLTGLITGHGARNVRLDVLTADEAHAVLARRLGSARLDADPAVTDEVIAQCAGFPLALSLVAGHAHTRPDLPLAAIAAELRELDLGMLDDDTAGLSAVLSWSYRALKPGQATVFSLLGVAPGPDIGLSAAAALTGLSPHETRKAVLALEQASLVKQDSRGRLRMHDLIRRYAADTAKGLPGGALDAALRRLADFYLHTAYAGERLIGPHRPAIQLSDPEPGVRPQDLPDAESAFAWFDTEHPNLLAAQHAAMQHGRHQTVWQLAWTLSTFHARRGHSHDEVMVWQAGLAAGERLDSPAVHTLTRRLLGGALAGVGRFDEAIESVHQALALAELHHDHVNQVRSHRTLAWAWGRSGDDRKALEHATRALDLHRELQDPIEETYALCIVACYAAQLGEHDRAYEDCRLALDRCREHNLREGEASVLDTLGYLDHRTGHHRRAIRNYRESLARYRELGDMFVVAENLEKLGHPHAALGEDDDARTVWRAALSLYEDQRRDAEAERLRQRIDALGK</sequence>
<evidence type="ECO:0000256" key="1">
    <source>
        <dbReference type="ARBA" id="ARBA00005820"/>
    </source>
</evidence>
<dbReference type="Pfam" id="PF00486">
    <property type="entry name" value="Trans_reg_C"/>
    <property type="match status" value="1"/>
</dbReference>
<keyword evidence="3 5" id="KW-0238">DNA-binding</keyword>
<dbReference type="InterPro" id="IPR011990">
    <property type="entry name" value="TPR-like_helical_dom_sf"/>
</dbReference>
<evidence type="ECO:0000313" key="7">
    <source>
        <dbReference type="EMBL" id="GHH06573.1"/>
    </source>
</evidence>
<feature type="domain" description="OmpR/PhoB-type" evidence="6">
    <location>
        <begin position="1"/>
        <end position="96"/>
    </location>
</feature>
<feature type="DNA-binding region" description="OmpR/PhoB-type" evidence="5">
    <location>
        <begin position="1"/>
        <end position="96"/>
    </location>
</feature>
<dbReference type="InterPro" id="IPR051677">
    <property type="entry name" value="AfsR-DnrI-RedD_regulator"/>
</dbReference>
<evidence type="ECO:0000313" key="8">
    <source>
        <dbReference type="Proteomes" id="UP000635387"/>
    </source>
</evidence>
<evidence type="ECO:0000256" key="2">
    <source>
        <dbReference type="ARBA" id="ARBA00023015"/>
    </source>
</evidence>
<dbReference type="InterPro" id="IPR036388">
    <property type="entry name" value="WH-like_DNA-bd_sf"/>
</dbReference>